<keyword evidence="11" id="KW-1185">Reference proteome</keyword>
<dbReference type="Gene3D" id="1.10.287.950">
    <property type="entry name" value="Methyl-accepting chemotaxis protein"/>
    <property type="match status" value="1"/>
</dbReference>
<proteinExistence type="inferred from homology"/>
<dbReference type="PROSITE" id="PS50111">
    <property type="entry name" value="CHEMOTAXIS_TRANSDUC_2"/>
    <property type="match status" value="1"/>
</dbReference>
<dbReference type="STRING" id="1884381.SAMN05518846_114100"/>
<dbReference type="Gene3D" id="6.10.340.10">
    <property type="match status" value="1"/>
</dbReference>
<dbReference type="GO" id="GO:0007165">
    <property type="term" value="P:signal transduction"/>
    <property type="evidence" value="ECO:0007669"/>
    <property type="project" value="UniProtKB-KW"/>
</dbReference>
<dbReference type="InterPro" id="IPR004089">
    <property type="entry name" value="MCPsignal_dom"/>
</dbReference>
<dbReference type="Proteomes" id="UP000198915">
    <property type="component" value="Unassembled WGS sequence"/>
</dbReference>
<sequence>MFRFTSIRSRTLSIMLPVILVTLLVVMALSYWFSVTLLNSEISSKMNYQLDMVSSNVERQLEAHSKVTESTARVMEMLPPASDTQSMQALLKKSVPINQTSLGMGIFFAPYRFNPNKQYVSSYGTLEDNGTVKLTEEYSEASYNYPNQPWYQLGSTTKQVTDFSLPYYDDLAKTSMLTVVAPFYSPDKKLLGVVTDDIELSDMQKFVSEMKVGNTGWSFMLDQTGQYLAHPHAEKLLNQKITADDNPSLVEISSLLMGQAEGTSTFQDQNGANRIYYQKIPKTNWTVALVMPEDELQAPLRSLFFKLLAVSFIGLALLILIIHLFSKSLAKQVDKANQLSISLAQGDFTASMEIQTADEIGRMGERFNAMTATLRETLERVSYSSQQVAATSEQLMASAEQTSHATEQIAQSVQEIAHGTEQQVDATNRGNHVVTQIAKLISQMEKGIEIVSASTSEANKQAVEGNQMAISAVEQMTAIHSQMEQTSAMVNTLGHRSQEIGEMISLITTIAAQTNLLALNAAIEAARAGEQGRGFAVVADEVRKLAEQSSTAAEKVSRIVSDIQRDTETAITGMQHSSSILDQGMSFVQSTGSAFDQITSSTKQLFARTDGLGTEMKQISEQMETIIAAIDHISAISERSAANSQNVAAAAEEQNASMQEISAAATMLATMAEEMNNAVRVFKLS</sequence>
<evidence type="ECO:0000256" key="6">
    <source>
        <dbReference type="PROSITE-ProRule" id="PRU00284"/>
    </source>
</evidence>
<gene>
    <name evidence="10" type="ORF">SAMN05518846_114100</name>
</gene>
<dbReference type="CDD" id="cd11386">
    <property type="entry name" value="MCP_signal"/>
    <property type="match status" value="1"/>
</dbReference>
<evidence type="ECO:0000256" key="3">
    <source>
        <dbReference type="ARBA" id="ARBA00023136"/>
    </source>
</evidence>
<keyword evidence="3 7" id="KW-0472">Membrane</keyword>
<feature type="domain" description="Methyl-accepting transducer" evidence="8">
    <location>
        <begin position="398"/>
        <end position="634"/>
    </location>
</feature>
<organism evidence="10 11">
    <name type="scientific">Brevibacillus centrosporus</name>
    <dbReference type="NCBI Taxonomy" id="54910"/>
    <lineage>
        <taxon>Bacteria</taxon>
        <taxon>Bacillati</taxon>
        <taxon>Bacillota</taxon>
        <taxon>Bacilli</taxon>
        <taxon>Bacillales</taxon>
        <taxon>Paenibacillaceae</taxon>
        <taxon>Brevibacillus</taxon>
    </lineage>
</organism>
<dbReference type="SUPFAM" id="SSF58104">
    <property type="entry name" value="Methyl-accepting chemotaxis protein (MCP) signaling domain"/>
    <property type="match status" value="1"/>
</dbReference>
<dbReference type="CDD" id="cd06225">
    <property type="entry name" value="HAMP"/>
    <property type="match status" value="1"/>
</dbReference>
<dbReference type="PANTHER" id="PTHR32089:SF112">
    <property type="entry name" value="LYSOZYME-LIKE PROTEIN-RELATED"/>
    <property type="match status" value="1"/>
</dbReference>
<dbReference type="Pfam" id="PF00672">
    <property type="entry name" value="HAMP"/>
    <property type="match status" value="1"/>
</dbReference>
<dbReference type="SMART" id="SM00283">
    <property type="entry name" value="MA"/>
    <property type="match status" value="1"/>
</dbReference>
<comment type="subcellular location">
    <subcellularLocation>
        <location evidence="1">Cell membrane</location>
    </subcellularLocation>
</comment>
<feature type="transmembrane region" description="Helical" evidence="7">
    <location>
        <begin position="12"/>
        <end position="33"/>
    </location>
</feature>
<dbReference type="InterPro" id="IPR003660">
    <property type="entry name" value="HAMP_dom"/>
</dbReference>
<dbReference type="Pfam" id="PF00015">
    <property type="entry name" value="MCPsignal"/>
    <property type="match status" value="1"/>
</dbReference>
<evidence type="ECO:0000256" key="1">
    <source>
        <dbReference type="ARBA" id="ARBA00004236"/>
    </source>
</evidence>
<dbReference type="PANTHER" id="PTHR32089">
    <property type="entry name" value="METHYL-ACCEPTING CHEMOTAXIS PROTEIN MCPB"/>
    <property type="match status" value="1"/>
</dbReference>
<evidence type="ECO:0000256" key="4">
    <source>
        <dbReference type="ARBA" id="ARBA00023224"/>
    </source>
</evidence>
<dbReference type="SMART" id="SM00304">
    <property type="entry name" value="HAMP"/>
    <property type="match status" value="1"/>
</dbReference>
<evidence type="ECO:0000313" key="10">
    <source>
        <dbReference type="EMBL" id="SFK50023.1"/>
    </source>
</evidence>
<keyword evidence="7" id="KW-1133">Transmembrane helix</keyword>
<feature type="transmembrane region" description="Helical" evidence="7">
    <location>
        <begin position="303"/>
        <end position="325"/>
    </location>
</feature>
<dbReference type="RefSeq" id="WP_092273307.1">
    <property type="nucleotide sequence ID" value="NZ_FORT01000014.1"/>
</dbReference>
<dbReference type="CDD" id="cd12912">
    <property type="entry name" value="PDC2_MCP_like"/>
    <property type="match status" value="1"/>
</dbReference>
<protein>
    <submittedName>
        <fullName evidence="10">Methyl-accepting chemotaxis sensory transducer with Cache sensor</fullName>
    </submittedName>
</protein>
<evidence type="ECO:0000313" key="11">
    <source>
        <dbReference type="Proteomes" id="UP000198915"/>
    </source>
</evidence>
<evidence type="ECO:0000256" key="7">
    <source>
        <dbReference type="SAM" id="Phobius"/>
    </source>
</evidence>
<dbReference type="Gene3D" id="3.30.450.20">
    <property type="entry name" value="PAS domain"/>
    <property type="match status" value="2"/>
</dbReference>
<feature type="domain" description="HAMP" evidence="9">
    <location>
        <begin position="327"/>
        <end position="379"/>
    </location>
</feature>
<dbReference type="CDD" id="cd12913">
    <property type="entry name" value="PDC1_MCP_like"/>
    <property type="match status" value="1"/>
</dbReference>
<evidence type="ECO:0000256" key="2">
    <source>
        <dbReference type="ARBA" id="ARBA00022475"/>
    </source>
</evidence>
<dbReference type="EMBL" id="FORT01000014">
    <property type="protein sequence ID" value="SFK50023.1"/>
    <property type="molecule type" value="Genomic_DNA"/>
</dbReference>
<dbReference type="PROSITE" id="PS50885">
    <property type="entry name" value="HAMP"/>
    <property type="match status" value="1"/>
</dbReference>
<dbReference type="Pfam" id="PF22673">
    <property type="entry name" value="MCP-like_PDC_1"/>
    <property type="match status" value="1"/>
</dbReference>
<accession>A0A1I4A128</accession>
<keyword evidence="4 6" id="KW-0807">Transducer</keyword>
<keyword evidence="2" id="KW-1003">Cell membrane</keyword>
<evidence type="ECO:0000259" key="8">
    <source>
        <dbReference type="PROSITE" id="PS50111"/>
    </source>
</evidence>
<keyword evidence="7" id="KW-0812">Transmembrane</keyword>
<dbReference type="GO" id="GO:0005886">
    <property type="term" value="C:plasma membrane"/>
    <property type="evidence" value="ECO:0007669"/>
    <property type="project" value="UniProtKB-SubCell"/>
</dbReference>
<reference evidence="11" key="1">
    <citation type="submission" date="2016-10" db="EMBL/GenBank/DDBJ databases">
        <authorList>
            <person name="Varghese N."/>
            <person name="Submissions S."/>
        </authorList>
    </citation>
    <scope>NUCLEOTIDE SEQUENCE [LARGE SCALE GENOMIC DNA]</scope>
    <source>
        <strain evidence="11">OK042</strain>
    </source>
</reference>
<dbReference type="AlphaFoldDB" id="A0A1I4A128"/>
<evidence type="ECO:0000256" key="5">
    <source>
        <dbReference type="ARBA" id="ARBA00029447"/>
    </source>
</evidence>
<evidence type="ECO:0000259" key="9">
    <source>
        <dbReference type="PROSITE" id="PS50885"/>
    </source>
</evidence>
<name>A0A1I4A128_9BACL</name>
<comment type="similarity">
    <text evidence="5">Belongs to the methyl-accepting chemotaxis (MCP) protein family.</text>
</comment>